<name>A0A1V6N775_PENPO</name>
<evidence type="ECO:0000259" key="8">
    <source>
        <dbReference type="PROSITE" id="PS50048"/>
    </source>
</evidence>
<dbReference type="PANTHER" id="PTHR31779:SF3">
    <property type="entry name" value="PROTEIN RDR1"/>
    <property type="match status" value="1"/>
</dbReference>
<dbReference type="InterPro" id="IPR036864">
    <property type="entry name" value="Zn2-C6_fun-type_DNA-bd_sf"/>
</dbReference>
<sequence length="599" mass="64918">MSTITGKRKRARKACIPCHQRKRKCDTEYPCGMCTTYGYNCRYADHEVTGIAGGGIQAPLQAERVGVDGGDSIGNPAGAISRCSDSRFYVAQDPRGADGSSTNSPTVVAGASATTITPTTTTPITTPAGIFDEHKSRYVGASAASAFPHILGMSLGSDSLPKMHSFAYNFGIRPEEASNAHGSLAKLISEDDLGLFSDVYFSVMAPIGDYMDPRIYAQRCRDYYHGSGSTAVVFGAVAAGVAALGSFLSPNKYPGESKLVEYAKAILEDPASIRVLGIDYIIAGAMRVFYLRATTRPNNAWVASCNILHLCEAVGLHEEENIKKMASVAGAAIVGHDADRLRRIFWISWAGHTMLSYEYDRSSVQFGAVTCQAIIPIAGSVAHQFVQIAQVIPSPNSPFQLECQPLTPREELFERLKALDKLQVTHPFLIVTKADVAFCFYRRIYQLKIGISDEITQLIINSGNAAVEAAEQLVNQGFLFWNVIGSVFQYACILLAIDTPAASVHIAAAFKGLENLVKAADTGLTRRALSMARNLLSLNMAKKRKELAQLEAVEASYHSFQAQPDPEANTAVPDMGWGDDWDQFLIEPYLSMLGPDIQL</sequence>
<dbReference type="InterPro" id="IPR052478">
    <property type="entry name" value="Metabolite_Synth_Reg"/>
</dbReference>
<keyword evidence="7" id="KW-0472">Membrane</keyword>
<keyword evidence="10" id="KW-1185">Reference proteome</keyword>
<comment type="caution">
    <text evidence="9">The sequence shown here is derived from an EMBL/GenBank/DDBJ whole genome shotgun (WGS) entry which is preliminary data.</text>
</comment>
<keyword evidence="6" id="KW-0539">Nucleus</keyword>
<evidence type="ECO:0000313" key="9">
    <source>
        <dbReference type="EMBL" id="OQD60521.1"/>
    </source>
</evidence>
<organism evidence="9 10">
    <name type="scientific">Penicillium polonicum</name>
    <dbReference type="NCBI Taxonomy" id="60169"/>
    <lineage>
        <taxon>Eukaryota</taxon>
        <taxon>Fungi</taxon>
        <taxon>Dikarya</taxon>
        <taxon>Ascomycota</taxon>
        <taxon>Pezizomycotina</taxon>
        <taxon>Eurotiomycetes</taxon>
        <taxon>Eurotiomycetidae</taxon>
        <taxon>Eurotiales</taxon>
        <taxon>Aspergillaceae</taxon>
        <taxon>Penicillium</taxon>
    </lineage>
</organism>
<dbReference type="GO" id="GO:0003677">
    <property type="term" value="F:DNA binding"/>
    <property type="evidence" value="ECO:0007669"/>
    <property type="project" value="UniProtKB-KW"/>
</dbReference>
<feature type="domain" description="Zn(2)-C6 fungal-type" evidence="8">
    <location>
        <begin position="14"/>
        <end position="43"/>
    </location>
</feature>
<evidence type="ECO:0000256" key="2">
    <source>
        <dbReference type="ARBA" id="ARBA00022833"/>
    </source>
</evidence>
<keyword evidence="7" id="KW-0812">Transmembrane</keyword>
<keyword evidence="4" id="KW-0238">DNA-binding</keyword>
<dbReference type="AlphaFoldDB" id="A0A1V6N775"/>
<accession>A0A1V6N775</accession>
<dbReference type="SMART" id="SM00066">
    <property type="entry name" value="GAL4"/>
    <property type="match status" value="1"/>
</dbReference>
<dbReference type="InterPro" id="IPR001138">
    <property type="entry name" value="Zn2Cys6_DnaBD"/>
</dbReference>
<keyword evidence="1" id="KW-0479">Metal-binding</keyword>
<protein>
    <recommendedName>
        <fullName evidence="8">Zn(2)-C6 fungal-type domain-containing protein</fullName>
    </recommendedName>
</protein>
<dbReference type="Proteomes" id="UP000191408">
    <property type="component" value="Unassembled WGS sequence"/>
</dbReference>
<dbReference type="PROSITE" id="PS00463">
    <property type="entry name" value="ZN2_CY6_FUNGAL_1"/>
    <property type="match status" value="1"/>
</dbReference>
<evidence type="ECO:0000256" key="7">
    <source>
        <dbReference type="SAM" id="Phobius"/>
    </source>
</evidence>
<evidence type="ECO:0000256" key="6">
    <source>
        <dbReference type="ARBA" id="ARBA00023242"/>
    </source>
</evidence>
<evidence type="ECO:0000256" key="4">
    <source>
        <dbReference type="ARBA" id="ARBA00023125"/>
    </source>
</evidence>
<dbReference type="CDD" id="cd12148">
    <property type="entry name" value="fungal_TF_MHR"/>
    <property type="match status" value="1"/>
</dbReference>
<dbReference type="PROSITE" id="PS50048">
    <property type="entry name" value="ZN2_CY6_FUNGAL_2"/>
    <property type="match status" value="1"/>
</dbReference>
<dbReference type="OrthoDB" id="4064873at2759"/>
<proteinExistence type="predicted"/>
<gene>
    <name evidence="9" type="ORF">PENPOL_c022G07442</name>
</gene>
<keyword evidence="7" id="KW-1133">Transmembrane helix</keyword>
<feature type="transmembrane region" description="Helical" evidence="7">
    <location>
        <begin position="223"/>
        <end position="248"/>
    </location>
</feature>
<dbReference type="GO" id="GO:0000981">
    <property type="term" value="F:DNA-binding transcription factor activity, RNA polymerase II-specific"/>
    <property type="evidence" value="ECO:0007669"/>
    <property type="project" value="InterPro"/>
</dbReference>
<dbReference type="EMBL" id="MDYM01000022">
    <property type="protein sequence ID" value="OQD60521.1"/>
    <property type="molecule type" value="Genomic_DNA"/>
</dbReference>
<evidence type="ECO:0000313" key="10">
    <source>
        <dbReference type="Proteomes" id="UP000191408"/>
    </source>
</evidence>
<evidence type="ECO:0000256" key="1">
    <source>
        <dbReference type="ARBA" id="ARBA00022723"/>
    </source>
</evidence>
<keyword evidence="3" id="KW-0805">Transcription regulation</keyword>
<keyword evidence="2" id="KW-0862">Zinc</keyword>
<dbReference type="Gene3D" id="4.10.240.10">
    <property type="entry name" value="Zn(2)-C6 fungal-type DNA-binding domain"/>
    <property type="match status" value="1"/>
</dbReference>
<evidence type="ECO:0000256" key="5">
    <source>
        <dbReference type="ARBA" id="ARBA00023163"/>
    </source>
</evidence>
<dbReference type="SUPFAM" id="SSF57701">
    <property type="entry name" value="Zn2/Cys6 DNA-binding domain"/>
    <property type="match status" value="1"/>
</dbReference>
<dbReference type="CDD" id="cd00067">
    <property type="entry name" value="GAL4"/>
    <property type="match status" value="1"/>
</dbReference>
<dbReference type="PANTHER" id="PTHR31779">
    <property type="entry name" value="2-NITROPROPANE DIOXYGENASE FAMILY, PUTATIVE (AFU_ORTHOLOGUE AFUA_2G17430)-RELATED"/>
    <property type="match status" value="1"/>
</dbReference>
<dbReference type="GO" id="GO:0008270">
    <property type="term" value="F:zinc ion binding"/>
    <property type="evidence" value="ECO:0007669"/>
    <property type="project" value="InterPro"/>
</dbReference>
<dbReference type="GO" id="GO:0009410">
    <property type="term" value="P:response to xenobiotic stimulus"/>
    <property type="evidence" value="ECO:0007669"/>
    <property type="project" value="TreeGrafter"/>
</dbReference>
<evidence type="ECO:0000256" key="3">
    <source>
        <dbReference type="ARBA" id="ARBA00023015"/>
    </source>
</evidence>
<keyword evidence="5" id="KW-0804">Transcription</keyword>
<dbReference type="Pfam" id="PF00172">
    <property type="entry name" value="Zn_clus"/>
    <property type="match status" value="1"/>
</dbReference>
<reference evidence="10" key="1">
    <citation type="journal article" date="2017" name="Nat. Microbiol.">
        <title>Global analysis of biosynthetic gene clusters reveals vast potential of secondary metabolite production in Penicillium species.</title>
        <authorList>
            <person name="Nielsen J.C."/>
            <person name="Grijseels S."/>
            <person name="Prigent S."/>
            <person name="Ji B."/>
            <person name="Dainat J."/>
            <person name="Nielsen K.F."/>
            <person name="Frisvad J.C."/>
            <person name="Workman M."/>
            <person name="Nielsen J."/>
        </authorList>
    </citation>
    <scope>NUCLEOTIDE SEQUENCE [LARGE SCALE GENOMIC DNA]</scope>
    <source>
        <strain evidence="10">IBT 4502</strain>
    </source>
</reference>